<keyword evidence="1" id="KW-0805">Transcription regulation</keyword>
<dbReference type="KEGG" id="cheb:HH215_26425"/>
<keyword evidence="6" id="KW-1185">Reference proteome</keyword>
<dbReference type="CDD" id="cd00093">
    <property type="entry name" value="HTH_XRE"/>
    <property type="match status" value="1"/>
</dbReference>
<dbReference type="PANTHER" id="PTHR46797:SF23">
    <property type="entry name" value="HTH-TYPE TRANSCRIPTIONAL REGULATOR SUTR"/>
    <property type="match status" value="1"/>
</dbReference>
<organism evidence="5 6">
    <name type="scientific">Cohnella herbarum</name>
    <dbReference type="NCBI Taxonomy" id="2728023"/>
    <lineage>
        <taxon>Bacteria</taxon>
        <taxon>Bacillati</taxon>
        <taxon>Bacillota</taxon>
        <taxon>Bacilli</taxon>
        <taxon>Bacillales</taxon>
        <taxon>Paenibacillaceae</taxon>
        <taxon>Cohnella</taxon>
    </lineage>
</organism>
<dbReference type="RefSeq" id="WP_169282600.1">
    <property type="nucleotide sequence ID" value="NZ_CP051680.1"/>
</dbReference>
<keyword evidence="2" id="KW-0238">DNA-binding</keyword>
<evidence type="ECO:0000259" key="4">
    <source>
        <dbReference type="PROSITE" id="PS50943"/>
    </source>
</evidence>
<dbReference type="InterPro" id="IPR010982">
    <property type="entry name" value="Lambda_DNA-bd_dom_sf"/>
</dbReference>
<dbReference type="EMBL" id="CP051680">
    <property type="protein sequence ID" value="QJD86351.1"/>
    <property type="molecule type" value="Genomic_DNA"/>
</dbReference>
<dbReference type="PANTHER" id="PTHR46797">
    <property type="entry name" value="HTH-TYPE TRANSCRIPTIONAL REGULATOR"/>
    <property type="match status" value="1"/>
</dbReference>
<proteinExistence type="predicted"/>
<dbReference type="Proteomes" id="UP000502248">
    <property type="component" value="Chromosome"/>
</dbReference>
<keyword evidence="3" id="KW-0804">Transcription</keyword>
<protein>
    <submittedName>
        <fullName evidence="5">Helix-turn-helix transcriptional regulator</fullName>
    </submittedName>
</protein>
<dbReference type="AlphaFoldDB" id="A0A7Z2VN31"/>
<reference evidence="5 6" key="1">
    <citation type="submission" date="2020-04" db="EMBL/GenBank/DDBJ databases">
        <title>Genome sequencing of novel species.</title>
        <authorList>
            <person name="Heo J."/>
            <person name="Kim S.-J."/>
            <person name="Kim J.-S."/>
            <person name="Hong S.-B."/>
            <person name="Kwon S.-W."/>
        </authorList>
    </citation>
    <scope>NUCLEOTIDE SEQUENCE [LARGE SCALE GENOMIC DNA]</scope>
    <source>
        <strain evidence="5 6">MFER-1</strain>
    </source>
</reference>
<evidence type="ECO:0000313" key="5">
    <source>
        <dbReference type="EMBL" id="QJD86351.1"/>
    </source>
</evidence>
<dbReference type="GO" id="GO:0005829">
    <property type="term" value="C:cytosol"/>
    <property type="evidence" value="ECO:0007669"/>
    <property type="project" value="TreeGrafter"/>
</dbReference>
<feature type="domain" description="HTH cro/C1-type" evidence="4">
    <location>
        <begin position="13"/>
        <end position="67"/>
    </location>
</feature>
<accession>A0A7Z2VN31</accession>
<sequence length="110" mass="12457">MDDSVFQLIGARVRNIRKSKGLTQEQLAELASTSHSYIGDLERGARNVTLQSLQKVSDALGVNFFELFSYGEFTELEKKNSTIWKIVELLVDKEEVEVEKALSVLNAMYK</sequence>
<name>A0A7Z2VN31_9BACL</name>
<dbReference type="GO" id="GO:0003677">
    <property type="term" value="F:DNA binding"/>
    <property type="evidence" value="ECO:0007669"/>
    <property type="project" value="UniProtKB-KW"/>
</dbReference>
<dbReference type="PROSITE" id="PS50943">
    <property type="entry name" value="HTH_CROC1"/>
    <property type="match status" value="1"/>
</dbReference>
<dbReference type="SUPFAM" id="SSF47413">
    <property type="entry name" value="lambda repressor-like DNA-binding domains"/>
    <property type="match status" value="1"/>
</dbReference>
<dbReference type="GO" id="GO:0003700">
    <property type="term" value="F:DNA-binding transcription factor activity"/>
    <property type="evidence" value="ECO:0007669"/>
    <property type="project" value="TreeGrafter"/>
</dbReference>
<dbReference type="InterPro" id="IPR050807">
    <property type="entry name" value="TransReg_Diox_bact_type"/>
</dbReference>
<evidence type="ECO:0000256" key="2">
    <source>
        <dbReference type="ARBA" id="ARBA00023125"/>
    </source>
</evidence>
<dbReference type="Gene3D" id="1.10.260.40">
    <property type="entry name" value="lambda repressor-like DNA-binding domains"/>
    <property type="match status" value="1"/>
</dbReference>
<gene>
    <name evidence="5" type="ORF">HH215_26425</name>
</gene>
<evidence type="ECO:0000313" key="6">
    <source>
        <dbReference type="Proteomes" id="UP000502248"/>
    </source>
</evidence>
<dbReference type="InterPro" id="IPR001387">
    <property type="entry name" value="Cro/C1-type_HTH"/>
</dbReference>
<evidence type="ECO:0000256" key="3">
    <source>
        <dbReference type="ARBA" id="ARBA00023163"/>
    </source>
</evidence>
<dbReference type="Pfam" id="PF01381">
    <property type="entry name" value="HTH_3"/>
    <property type="match status" value="1"/>
</dbReference>
<evidence type="ECO:0000256" key="1">
    <source>
        <dbReference type="ARBA" id="ARBA00023015"/>
    </source>
</evidence>
<dbReference type="SMART" id="SM00530">
    <property type="entry name" value="HTH_XRE"/>
    <property type="match status" value="1"/>
</dbReference>